<dbReference type="OrthoDB" id="3183892at2"/>
<dbReference type="STRING" id="633697.EubceDRAFT1_2269"/>
<protein>
    <recommendedName>
        <fullName evidence="3">DUF4869 domain-containing protein</fullName>
    </recommendedName>
</protein>
<dbReference type="Pfam" id="PF16163">
    <property type="entry name" value="DUF4869"/>
    <property type="match status" value="1"/>
</dbReference>
<dbReference type="InterPro" id="IPR032360">
    <property type="entry name" value="DUF4869"/>
</dbReference>
<evidence type="ECO:0008006" key="3">
    <source>
        <dbReference type="Google" id="ProtNLM"/>
    </source>
</evidence>
<sequence>MITVYKKKFIPKDMEFISINDVYFNKYTSEKLDSRAESIIEVIDKSRMVDKYIIESRFDHARLNIDKLSTGCKTVLNVLYNQDRVFDIRECGENALDVLYSLECGNVYCEYPLISFEMESVFVVDKKGKRELSEYEELKEWWANED</sequence>
<reference evidence="1 2" key="1">
    <citation type="submission" date="2010-08" db="EMBL/GenBank/DDBJ databases">
        <authorList>
            <consortium name="US DOE Joint Genome Institute (JGI-PGF)"/>
            <person name="Lucas S."/>
            <person name="Copeland A."/>
            <person name="Lapidus A."/>
            <person name="Cheng J.-F."/>
            <person name="Bruce D."/>
            <person name="Goodwin L."/>
            <person name="Pitluck S."/>
            <person name="Land M.L."/>
            <person name="Hauser L."/>
            <person name="Chang Y.-J."/>
            <person name="Anderson I.J."/>
            <person name="Johnson E."/>
            <person name="Mulhopadhyay B."/>
            <person name="Kyrpides N."/>
            <person name="Woyke T.J."/>
        </authorList>
    </citation>
    <scope>NUCLEOTIDE SEQUENCE [LARGE SCALE GENOMIC DNA]</scope>
    <source>
        <strain evidence="1 2">6</strain>
    </source>
</reference>
<gene>
    <name evidence="1" type="ORF">EubceDRAFT1_2269</name>
</gene>
<proteinExistence type="predicted"/>
<dbReference type="eggNOG" id="ENOG5031QKF">
    <property type="taxonomic scope" value="Bacteria"/>
</dbReference>
<dbReference type="HOGENOM" id="CLU_1784366_0_0_9"/>
<accession>I5AW46</accession>
<dbReference type="AlphaFoldDB" id="I5AW46"/>
<evidence type="ECO:0000313" key="2">
    <source>
        <dbReference type="Proteomes" id="UP000005753"/>
    </source>
</evidence>
<dbReference type="EMBL" id="CM001487">
    <property type="protein sequence ID" value="EIM58019.1"/>
    <property type="molecule type" value="Genomic_DNA"/>
</dbReference>
<evidence type="ECO:0000313" key="1">
    <source>
        <dbReference type="EMBL" id="EIM58019.1"/>
    </source>
</evidence>
<name>I5AW46_EUBC6</name>
<reference evidence="1 2" key="2">
    <citation type="submission" date="2012-02" db="EMBL/GenBank/DDBJ databases">
        <title>Improved High-Quality Draft sequence of Eubacterium cellulosolvens 6.</title>
        <authorList>
            <consortium name="US DOE Joint Genome Institute"/>
            <person name="Lucas S."/>
            <person name="Han J."/>
            <person name="Lapidus A."/>
            <person name="Cheng J.-F."/>
            <person name="Goodwin L."/>
            <person name="Pitluck S."/>
            <person name="Peters L."/>
            <person name="Mikhailova N."/>
            <person name="Gu W."/>
            <person name="Detter J.C."/>
            <person name="Han C."/>
            <person name="Tapia R."/>
            <person name="Land M."/>
            <person name="Hauser L."/>
            <person name="Kyrpides N."/>
            <person name="Ivanova N."/>
            <person name="Pagani I."/>
            <person name="Johnson E."/>
            <person name="Mukhopadhyay B."/>
            <person name="Anderson I."/>
            <person name="Woyke T."/>
        </authorList>
    </citation>
    <scope>NUCLEOTIDE SEQUENCE [LARGE SCALE GENOMIC DNA]</scope>
    <source>
        <strain evidence="1 2">6</strain>
    </source>
</reference>
<keyword evidence="2" id="KW-1185">Reference proteome</keyword>
<organism evidence="1 2">
    <name type="scientific">Eubacterium cellulosolvens (strain ATCC 43171 / JCM 9499 / 6)</name>
    <name type="common">Cillobacterium cellulosolvens</name>
    <dbReference type="NCBI Taxonomy" id="633697"/>
    <lineage>
        <taxon>Bacteria</taxon>
        <taxon>Bacillati</taxon>
        <taxon>Bacillota</taxon>
        <taxon>Clostridia</taxon>
        <taxon>Eubacteriales</taxon>
        <taxon>Eubacteriaceae</taxon>
        <taxon>Eubacterium</taxon>
    </lineage>
</organism>
<dbReference type="Proteomes" id="UP000005753">
    <property type="component" value="Chromosome"/>
</dbReference>